<organism evidence="2 3">
    <name type="scientific">Fusarium sarcochroum</name>
    <dbReference type="NCBI Taxonomy" id="1208366"/>
    <lineage>
        <taxon>Eukaryota</taxon>
        <taxon>Fungi</taxon>
        <taxon>Dikarya</taxon>
        <taxon>Ascomycota</taxon>
        <taxon>Pezizomycotina</taxon>
        <taxon>Sordariomycetes</taxon>
        <taxon>Hypocreomycetidae</taxon>
        <taxon>Hypocreales</taxon>
        <taxon>Nectriaceae</taxon>
        <taxon>Fusarium</taxon>
        <taxon>Fusarium lateritium species complex</taxon>
    </lineage>
</organism>
<reference evidence="2" key="2">
    <citation type="submission" date="2020-05" db="EMBL/GenBank/DDBJ databases">
        <authorList>
            <person name="Kim H.-S."/>
            <person name="Proctor R.H."/>
            <person name="Brown D.W."/>
        </authorList>
    </citation>
    <scope>NUCLEOTIDE SEQUENCE</scope>
    <source>
        <strain evidence="2">NRRL 20472</strain>
    </source>
</reference>
<reference evidence="2" key="1">
    <citation type="journal article" date="2020" name="BMC Genomics">
        <title>Correction to: Identification and distribution of gene clusters required for synthesis of sphingolipid metabolism inhibitors in diverse species of the filamentous fungus Fusarium.</title>
        <authorList>
            <person name="Kim H.S."/>
            <person name="Lohmar J.M."/>
            <person name="Busman M."/>
            <person name="Brown D.W."/>
            <person name="Naumann T.A."/>
            <person name="Divon H.H."/>
            <person name="Lysoe E."/>
            <person name="Uhlig S."/>
            <person name="Proctor R.H."/>
        </authorList>
    </citation>
    <scope>NUCLEOTIDE SEQUENCE</scope>
    <source>
        <strain evidence="2">NRRL 20472</strain>
    </source>
</reference>
<dbReference type="OrthoDB" id="5397183at2759"/>
<feature type="compositionally biased region" description="Polar residues" evidence="1">
    <location>
        <begin position="106"/>
        <end position="122"/>
    </location>
</feature>
<protein>
    <submittedName>
        <fullName evidence="2">Uncharacterized protein</fullName>
    </submittedName>
</protein>
<comment type="caution">
    <text evidence="2">The sequence shown here is derived from an EMBL/GenBank/DDBJ whole genome shotgun (WGS) entry which is preliminary data.</text>
</comment>
<feature type="compositionally biased region" description="Basic and acidic residues" evidence="1">
    <location>
        <begin position="31"/>
        <end position="40"/>
    </location>
</feature>
<evidence type="ECO:0000256" key="1">
    <source>
        <dbReference type="SAM" id="MobiDB-lite"/>
    </source>
</evidence>
<sequence length="148" mass="16156">MQPNDNLQKMPDSSARSYKRHLSQSQGPDVDTAKRQHLTTDKSSTAFNHCDALPSQGSSLTLAENLQSTNADTVESPLSSSNPSPRAPQDPYDDPYDDPELDQYLQSLTGSIPIETSGTSPYSKHDTDAFALKQSDKDALAELLKEES</sequence>
<accession>A0A8H4UBN4</accession>
<feature type="compositionally biased region" description="Acidic residues" evidence="1">
    <location>
        <begin position="91"/>
        <end position="101"/>
    </location>
</feature>
<evidence type="ECO:0000313" key="3">
    <source>
        <dbReference type="Proteomes" id="UP000622797"/>
    </source>
</evidence>
<feature type="compositionally biased region" description="Polar residues" evidence="1">
    <location>
        <begin position="55"/>
        <end position="84"/>
    </location>
</feature>
<feature type="region of interest" description="Disordered" evidence="1">
    <location>
        <begin position="1"/>
        <end position="126"/>
    </location>
</feature>
<name>A0A8H4UBN4_9HYPO</name>
<dbReference type="Proteomes" id="UP000622797">
    <property type="component" value="Unassembled WGS sequence"/>
</dbReference>
<dbReference type="AlphaFoldDB" id="A0A8H4UBN4"/>
<gene>
    <name evidence="2" type="ORF">FSARC_236</name>
</gene>
<evidence type="ECO:0000313" key="2">
    <source>
        <dbReference type="EMBL" id="KAF4973468.1"/>
    </source>
</evidence>
<proteinExistence type="predicted"/>
<keyword evidence="3" id="KW-1185">Reference proteome</keyword>
<dbReference type="EMBL" id="JABEXW010000018">
    <property type="protein sequence ID" value="KAF4973468.1"/>
    <property type="molecule type" value="Genomic_DNA"/>
</dbReference>